<feature type="domain" description="Bacterial Pleckstrin homology" evidence="1">
    <location>
        <begin position="7"/>
        <end position="129"/>
    </location>
</feature>
<accession>A0A261FGC0</accession>
<dbReference type="InterPro" id="IPR012544">
    <property type="entry name" value="PHb"/>
</dbReference>
<dbReference type="Pfam" id="PF08000">
    <property type="entry name" value="bPH_1"/>
    <property type="match status" value="1"/>
</dbReference>
<sequence>MIDFNTTFTKMDDMGHGEANTLLDGLLLDGETVHAAFTGTRGWVAFTDRRVIIVTAQGITGKKKDYTTLPYSGIRAASVDTTDGFETDANMELWIGDLGFSGLVGVATPCKIRLEFVPGVDVRDLERFVVDRIL</sequence>
<reference evidence="2 3" key="1">
    <citation type="journal article" date="2017" name="BMC Genomics">
        <title>Comparative genomic and phylogenomic analyses of the Bifidobacteriaceae family.</title>
        <authorList>
            <person name="Lugli G.A."/>
            <person name="Milani C."/>
            <person name="Turroni F."/>
            <person name="Duranti S."/>
            <person name="Mancabelli L."/>
            <person name="Mangifesta M."/>
            <person name="Ferrario C."/>
            <person name="Modesto M."/>
            <person name="Mattarelli P."/>
            <person name="Jiri K."/>
            <person name="van Sinderen D."/>
            <person name="Ventura M."/>
        </authorList>
    </citation>
    <scope>NUCLEOTIDE SEQUENCE [LARGE SCALE GENOMIC DNA]</scope>
    <source>
        <strain evidence="2 3">DSM 100201</strain>
    </source>
</reference>
<dbReference type="InterPro" id="IPR037063">
    <property type="entry name" value="PHb_sf"/>
</dbReference>
<dbReference type="SUPFAM" id="SSF50729">
    <property type="entry name" value="PH domain-like"/>
    <property type="match status" value="1"/>
</dbReference>
<evidence type="ECO:0000313" key="2">
    <source>
        <dbReference type="EMBL" id="OZG58013.1"/>
    </source>
</evidence>
<name>A0A261FGC0_9BIFI</name>
<organism evidence="2 3">
    <name type="scientific">Bifidobacterium tissieri</name>
    <dbReference type="NCBI Taxonomy" id="1630162"/>
    <lineage>
        <taxon>Bacteria</taxon>
        <taxon>Bacillati</taxon>
        <taxon>Actinomycetota</taxon>
        <taxon>Actinomycetes</taxon>
        <taxon>Bifidobacteriales</taxon>
        <taxon>Bifidobacteriaceae</taxon>
        <taxon>Bifidobacterium</taxon>
    </lineage>
</organism>
<evidence type="ECO:0000313" key="3">
    <source>
        <dbReference type="Proteomes" id="UP000216444"/>
    </source>
</evidence>
<evidence type="ECO:0000259" key="1">
    <source>
        <dbReference type="Pfam" id="PF08000"/>
    </source>
</evidence>
<dbReference type="Gene3D" id="2.30.29.50">
    <property type="entry name" value="Bacterial Pleckstrin homology domain"/>
    <property type="match status" value="1"/>
</dbReference>
<dbReference type="RefSeq" id="WP_094663714.1">
    <property type="nucleotide sequence ID" value="NZ_MWWV01000006.1"/>
</dbReference>
<dbReference type="Proteomes" id="UP000216444">
    <property type="component" value="Unassembled WGS sequence"/>
</dbReference>
<dbReference type="AlphaFoldDB" id="A0A261FGC0"/>
<dbReference type="EMBL" id="MWWV01000006">
    <property type="protein sequence ID" value="OZG58013.1"/>
    <property type="molecule type" value="Genomic_DNA"/>
</dbReference>
<gene>
    <name evidence="2" type="ORF">BTIS_1254</name>
</gene>
<comment type="caution">
    <text evidence="2">The sequence shown here is derived from an EMBL/GenBank/DDBJ whole genome shotgun (WGS) entry which is preliminary data.</text>
</comment>
<keyword evidence="3" id="KW-1185">Reference proteome</keyword>
<proteinExistence type="predicted"/>
<protein>
    <submittedName>
        <fullName evidence="2">Cytoplasmic protein</fullName>
    </submittedName>
</protein>